<dbReference type="OrthoDB" id="6877731at2759"/>
<dbReference type="GO" id="GO:0005634">
    <property type="term" value="C:nucleus"/>
    <property type="evidence" value="ECO:0007669"/>
    <property type="project" value="UniProtKB-SubCell"/>
</dbReference>
<evidence type="ECO:0000259" key="7">
    <source>
        <dbReference type="PROSITE" id="PS50157"/>
    </source>
</evidence>
<keyword evidence="2" id="KW-0677">Repeat</keyword>
<dbReference type="InterPro" id="IPR012934">
    <property type="entry name" value="Znf_AD"/>
</dbReference>
<dbReference type="PROSITE" id="PS50157">
    <property type="entry name" value="ZINC_FINGER_C2H2_2"/>
    <property type="match status" value="7"/>
</dbReference>
<dbReference type="SMART" id="SM00355">
    <property type="entry name" value="ZnF_C2H2"/>
    <property type="match status" value="11"/>
</dbReference>
<reference evidence="9" key="1">
    <citation type="submission" date="2025-08" db="UniProtKB">
        <authorList>
            <consortium name="RefSeq"/>
        </authorList>
    </citation>
    <scope>IDENTIFICATION</scope>
</reference>
<evidence type="ECO:0000256" key="6">
    <source>
        <dbReference type="SAM" id="MobiDB-lite"/>
    </source>
</evidence>
<accession>A0A6J1P556</accession>
<dbReference type="SMART" id="SM00868">
    <property type="entry name" value="zf-AD"/>
    <property type="match status" value="2"/>
</dbReference>
<dbReference type="PANTHER" id="PTHR24379:SF121">
    <property type="entry name" value="C2H2-TYPE DOMAIN-CONTAINING PROTEIN"/>
    <property type="match status" value="1"/>
</dbReference>
<feature type="region of interest" description="Disordered" evidence="6">
    <location>
        <begin position="232"/>
        <end position="268"/>
    </location>
</feature>
<keyword evidence="3 5" id="KW-0863">Zinc-finger</keyword>
<dbReference type="Pfam" id="PF00096">
    <property type="entry name" value="zf-C2H2"/>
    <property type="match status" value="3"/>
</dbReference>
<feature type="domain" description="C2H2-type" evidence="7">
    <location>
        <begin position="602"/>
        <end position="629"/>
    </location>
</feature>
<dbReference type="KEGG" id="bany:112056683"/>
<keyword evidence="4" id="KW-0862">Zinc</keyword>
<keyword evidence="1" id="KW-0479">Metal-binding</keyword>
<dbReference type="AlphaFoldDB" id="A0A6J1P556"/>
<feature type="domain" description="C2H2-type" evidence="7">
    <location>
        <begin position="308"/>
        <end position="335"/>
    </location>
</feature>
<dbReference type="PANTHER" id="PTHR24379">
    <property type="entry name" value="KRAB AND ZINC FINGER DOMAIN-CONTAINING"/>
    <property type="match status" value="1"/>
</dbReference>
<gene>
    <name evidence="9" type="primary">LOC112056683</name>
</gene>
<feature type="compositionally biased region" description="Basic and acidic residues" evidence="6">
    <location>
        <begin position="259"/>
        <end position="268"/>
    </location>
</feature>
<feature type="domain" description="C2H2-type" evidence="7">
    <location>
        <begin position="574"/>
        <end position="601"/>
    </location>
</feature>
<feature type="domain" description="C2H2-type" evidence="7">
    <location>
        <begin position="507"/>
        <end position="535"/>
    </location>
</feature>
<evidence type="ECO:0000256" key="3">
    <source>
        <dbReference type="ARBA" id="ARBA00022771"/>
    </source>
</evidence>
<feature type="domain" description="C2H2-type" evidence="7">
    <location>
        <begin position="630"/>
        <end position="658"/>
    </location>
</feature>
<evidence type="ECO:0000313" key="9">
    <source>
        <dbReference type="RefSeq" id="XP_023952910.2"/>
    </source>
</evidence>
<name>A0A6J1P556_BICAN</name>
<organism evidence="8 9">
    <name type="scientific">Bicyclus anynana</name>
    <name type="common">Squinting bush brown butterfly</name>
    <dbReference type="NCBI Taxonomy" id="110368"/>
    <lineage>
        <taxon>Eukaryota</taxon>
        <taxon>Metazoa</taxon>
        <taxon>Ecdysozoa</taxon>
        <taxon>Arthropoda</taxon>
        <taxon>Hexapoda</taxon>
        <taxon>Insecta</taxon>
        <taxon>Pterygota</taxon>
        <taxon>Neoptera</taxon>
        <taxon>Endopterygota</taxon>
        <taxon>Lepidoptera</taxon>
        <taxon>Glossata</taxon>
        <taxon>Ditrysia</taxon>
        <taxon>Papilionoidea</taxon>
        <taxon>Nymphalidae</taxon>
        <taxon>Satyrinae</taxon>
        <taxon>Satyrini</taxon>
        <taxon>Mycalesina</taxon>
        <taxon>Bicyclus</taxon>
    </lineage>
</organism>
<keyword evidence="8" id="KW-1185">Reference proteome</keyword>
<proteinExistence type="predicted"/>
<dbReference type="GO" id="GO:0008270">
    <property type="term" value="F:zinc ion binding"/>
    <property type="evidence" value="ECO:0007669"/>
    <property type="project" value="UniProtKB-KW"/>
</dbReference>
<feature type="domain" description="C2H2-type" evidence="7">
    <location>
        <begin position="391"/>
        <end position="414"/>
    </location>
</feature>
<evidence type="ECO:0000256" key="1">
    <source>
        <dbReference type="ARBA" id="ARBA00022723"/>
    </source>
</evidence>
<dbReference type="GeneID" id="112056683"/>
<dbReference type="Gene3D" id="3.30.160.60">
    <property type="entry name" value="Classic Zinc Finger"/>
    <property type="match status" value="6"/>
</dbReference>
<feature type="domain" description="C2H2-type" evidence="7">
    <location>
        <begin position="546"/>
        <end position="573"/>
    </location>
</feature>
<dbReference type="Pfam" id="PF12874">
    <property type="entry name" value="zf-met"/>
    <property type="match status" value="1"/>
</dbReference>
<dbReference type="Proteomes" id="UP001652582">
    <property type="component" value="Chromosome 27"/>
</dbReference>
<evidence type="ECO:0000256" key="2">
    <source>
        <dbReference type="ARBA" id="ARBA00022737"/>
    </source>
</evidence>
<dbReference type="SUPFAM" id="SSF57667">
    <property type="entry name" value="beta-beta-alpha zinc fingers"/>
    <property type="match status" value="3"/>
</dbReference>
<feature type="region of interest" description="Disordered" evidence="6">
    <location>
        <begin position="656"/>
        <end position="697"/>
    </location>
</feature>
<evidence type="ECO:0000256" key="4">
    <source>
        <dbReference type="ARBA" id="ARBA00022833"/>
    </source>
</evidence>
<evidence type="ECO:0000313" key="8">
    <source>
        <dbReference type="Proteomes" id="UP001652582"/>
    </source>
</evidence>
<dbReference type="PROSITE" id="PS00028">
    <property type="entry name" value="ZINC_FINGER_C2H2_1"/>
    <property type="match status" value="9"/>
</dbReference>
<sequence>MELSITKNNIGRVKSSQDVSTANFCLICLATDCKLYPMGQYNLGEAYQHLTGKLLLHNFALEFCTECAQRLLNCNKFRDKSLRSYTLLMELWKNNNSLTTQDISTINRATNKLTTNLSAKVFEPDHCDSHYVHHQIEHIKIEIDCEPKVDVKPKIEAINDINSDDEFLNDDIDNDTDFLYNAHKIKQFKIDTRKIERSGSDSDVERIIDKKNRNDSEIVIVDAAKIKAVNAKKSTTNTKKRKAAMKKEKAAPKPKKQRTINEKERKKPVKSENQDYLKYFVVTKLSHEEQLATIQSRKEADNFKNSLYKCMTCYKGFSTVTTYNTHLEKHSDKYGQFVCEICGVRCKKNCKLRDHVVKNHSQRYSCNTCPLVTTFKKTAQNHALWHDGVTYKCELCNEEYSKKTSYLSHLRVRHPTDVVCTLCGFSFVNARGLRMHCNLKHRSLDTASPSGPLCEPCDIRFVSHSAYRQHLDVSPKHSNSSFLKRNCPKKIYDKQFTVKAKDDTDTVVCEQCNMQFEGFKMYASHFKKYHSDKKRTQYPQHSAQRFLCDQCARSFKNLAALKEHMLMHSGHRKYECAVCGKRFYLKHYLALHVRAHGAAERFPCAVCGKSFVNKANRTRHMWTHRDLKPFECAACDKTYVNASSLRSHVLHAHLKQPWPKKSRGPRVPARSAPDAGCDSTWTKADRGDAVPGFEDVI</sequence>
<dbReference type="InterPro" id="IPR013087">
    <property type="entry name" value="Znf_C2H2_type"/>
</dbReference>
<protein>
    <submittedName>
        <fullName evidence="9">Zinc finger protein 808 isoform X1</fullName>
    </submittedName>
</protein>
<dbReference type="InterPro" id="IPR036236">
    <property type="entry name" value="Znf_C2H2_sf"/>
</dbReference>
<evidence type="ECO:0000256" key="5">
    <source>
        <dbReference type="PROSITE-ProRule" id="PRU00042"/>
    </source>
</evidence>
<dbReference type="RefSeq" id="XP_023952910.2">
    <property type="nucleotide sequence ID" value="XM_024097142.2"/>
</dbReference>